<name>A0A197JC90_9FUNG</name>
<evidence type="ECO:0000313" key="2">
    <source>
        <dbReference type="EMBL" id="OAQ22633.1"/>
    </source>
</evidence>
<proteinExistence type="predicted"/>
<evidence type="ECO:0000256" key="1">
    <source>
        <dbReference type="SAM" id="MobiDB-lite"/>
    </source>
</evidence>
<dbReference type="SMART" id="SM00367">
    <property type="entry name" value="LRR_CC"/>
    <property type="match status" value="3"/>
</dbReference>
<protein>
    <recommendedName>
        <fullName evidence="4">RNI-like protein</fullName>
    </recommendedName>
</protein>
<dbReference type="OrthoDB" id="2357028at2759"/>
<dbReference type="InterPro" id="IPR032675">
    <property type="entry name" value="LRR_dom_sf"/>
</dbReference>
<evidence type="ECO:0008006" key="4">
    <source>
        <dbReference type="Google" id="ProtNLM"/>
    </source>
</evidence>
<accession>A0A197JC90</accession>
<feature type="region of interest" description="Disordered" evidence="1">
    <location>
        <begin position="484"/>
        <end position="531"/>
    </location>
</feature>
<sequence>MLPRPPPRFDPLTHPDIVDNIVPYLLLINNNPRFLARAAIINKAWNTLYSPFLWRNIRVDNNNFATVPESLQRYGIYYFKATLRSVSLDMMTFPPEDIVSALLGDAGGGGGEGYLKLKKFRLALDPAFRDTKNLRWDTVVSLMEAYAHMDRIYLANIHILDPVVTGDHDQDQDHQIATTEEFKDASYCHALRHIRPLEQQLTMTAITYLNFSRVEMDDRRVIDILTKTPHLTSFCITHNKTVQGDFLGALPMLCPEVRQLNVTCCDSIPSSAFSQFFQSLVAGSHYNQPQQQQQDGPCLQLKRLHLIRCKLDDRCLEHLALSLASTLLHFFLWKCSGVTDSGVKSVLSRCHRLESLTLLEVDGLTLAIMTDDSDVKNNNDTDLGSTLLMTSQQERQKWACYRTLKQLDIRGLGLRRAGYDFLGADSPQNRAVFRRIRQRVRMLPALERLAVSVWGADEELLQGFMGIEEEDQRHQLRQLTMGENGEGEVSNENADQTEAEATAAVPTPTADGAASGGAGSPHHHQNQHNNQQARTLVGPCLRLLKVRGQQGKTFIGSDLERFIRNYPGLRELYTSTIVLDKEAVERLWEAGIEGQSTKPLNIPQTEDN</sequence>
<feature type="compositionally biased region" description="Low complexity" evidence="1">
    <location>
        <begin position="487"/>
        <end position="513"/>
    </location>
</feature>
<organism evidence="2 3">
    <name type="scientific">Linnemannia elongata AG-77</name>
    <dbReference type="NCBI Taxonomy" id="1314771"/>
    <lineage>
        <taxon>Eukaryota</taxon>
        <taxon>Fungi</taxon>
        <taxon>Fungi incertae sedis</taxon>
        <taxon>Mucoromycota</taxon>
        <taxon>Mortierellomycotina</taxon>
        <taxon>Mortierellomycetes</taxon>
        <taxon>Mortierellales</taxon>
        <taxon>Mortierellaceae</taxon>
        <taxon>Linnemannia</taxon>
    </lineage>
</organism>
<evidence type="ECO:0000313" key="3">
    <source>
        <dbReference type="Proteomes" id="UP000078512"/>
    </source>
</evidence>
<reference evidence="2 3" key="1">
    <citation type="submission" date="2016-05" db="EMBL/GenBank/DDBJ databases">
        <title>Genome sequencing reveals origins of a unique bacterial endosymbiosis in the earliest lineages of terrestrial Fungi.</title>
        <authorList>
            <consortium name="DOE Joint Genome Institute"/>
            <person name="Uehling J."/>
            <person name="Gryganskyi A."/>
            <person name="Hameed K."/>
            <person name="Tschaplinski T."/>
            <person name="Misztal P."/>
            <person name="Wu S."/>
            <person name="Desiro A."/>
            <person name="Vande Pol N."/>
            <person name="Du Z.-Y."/>
            <person name="Zienkiewicz A."/>
            <person name="Zienkiewicz K."/>
            <person name="Morin E."/>
            <person name="Tisserant E."/>
            <person name="Splivallo R."/>
            <person name="Hainaut M."/>
            <person name="Henrissat B."/>
            <person name="Ohm R."/>
            <person name="Kuo A."/>
            <person name="Yan J."/>
            <person name="Lipzen A."/>
            <person name="Nolan M."/>
            <person name="Labutti K."/>
            <person name="Barry K."/>
            <person name="Goldstein A."/>
            <person name="Labbe J."/>
            <person name="Schadt C."/>
            <person name="Tuskan G."/>
            <person name="Grigoriev I."/>
            <person name="Martin F."/>
            <person name="Vilgalys R."/>
            <person name="Bonito G."/>
        </authorList>
    </citation>
    <scope>NUCLEOTIDE SEQUENCE [LARGE SCALE GENOMIC DNA]</scope>
    <source>
        <strain evidence="2 3">AG-77</strain>
    </source>
</reference>
<dbReference type="Proteomes" id="UP000078512">
    <property type="component" value="Unassembled WGS sequence"/>
</dbReference>
<dbReference type="EMBL" id="KV442151">
    <property type="protein sequence ID" value="OAQ22633.1"/>
    <property type="molecule type" value="Genomic_DNA"/>
</dbReference>
<dbReference type="Gene3D" id="3.80.10.10">
    <property type="entry name" value="Ribonuclease Inhibitor"/>
    <property type="match status" value="1"/>
</dbReference>
<dbReference type="AlphaFoldDB" id="A0A197JC90"/>
<gene>
    <name evidence="2" type="ORF">K457DRAFT_37088</name>
</gene>
<keyword evidence="3" id="KW-1185">Reference proteome</keyword>
<dbReference type="SUPFAM" id="SSF52047">
    <property type="entry name" value="RNI-like"/>
    <property type="match status" value="1"/>
</dbReference>
<dbReference type="InterPro" id="IPR006553">
    <property type="entry name" value="Leu-rich_rpt_Cys-con_subtyp"/>
</dbReference>